<evidence type="ECO:0000313" key="2">
    <source>
        <dbReference type="EMBL" id="AJP73895.1"/>
    </source>
</evidence>
<dbReference type="EMBL" id="CP010836">
    <property type="protein sequence ID" value="AJP73895.1"/>
    <property type="molecule type" value="Genomic_DNA"/>
</dbReference>
<dbReference type="Pfam" id="PF04765">
    <property type="entry name" value="TOD1_MUCI70"/>
    <property type="match status" value="1"/>
</dbReference>
<organism evidence="2 3">
    <name type="scientific">Sphingomonas hengshuiensis</name>
    <dbReference type="NCBI Taxonomy" id="1609977"/>
    <lineage>
        <taxon>Bacteria</taxon>
        <taxon>Pseudomonadati</taxon>
        <taxon>Pseudomonadota</taxon>
        <taxon>Alphaproteobacteria</taxon>
        <taxon>Sphingomonadales</taxon>
        <taxon>Sphingomonadaceae</taxon>
        <taxon>Sphingomonas</taxon>
    </lineage>
</organism>
<dbReference type="Proteomes" id="UP000032300">
    <property type="component" value="Chromosome"/>
</dbReference>
<dbReference type="InterPro" id="IPR048354">
    <property type="entry name" value="TOD1_MUCI70_glycTrfase_dom"/>
</dbReference>
<proteinExistence type="predicted"/>
<protein>
    <recommendedName>
        <fullName evidence="1">TOD1/MUCI70 glycosyltransferase-like domain-containing protein</fullName>
    </recommendedName>
</protein>
<dbReference type="AlphaFoldDB" id="A0A7U4LGU9"/>
<sequence length="241" mass="27386">MTDDRIIVYTCVSKNYDRALMPVPASDAVRFVCFTDSPAYLRAPGWEVRAVESPERLQSGHDINRYHKFFPHRLFPDARWSIYLDGNLRYAGDWRALVDRVAAAGAGLGAFWHPEGHSLAQEIEACRRLKFDARDTACVDRQIALYVGDGARLDAPIPTNNLLVRDHAFPGLADAMSLWWSHLFEFSKRDQISLLHALAQRSVPWQPLDGDGGVDPALVSVIWHRPPLLARIRKRLRRMFG</sequence>
<dbReference type="RefSeq" id="WP_044335093.1">
    <property type="nucleotide sequence ID" value="NZ_CP010836.1"/>
</dbReference>
<dbReference type="OrthoDB" id="396512at2"/>
<feature type="domain" description="TOD1/MUCI70 glycosyltransferase-like" evidence="1">
    <location>
        <begin position="67"/>
        <end position="195"/>
    </location>
</feature>
<reference evidence="2 3" key="2">
    <citation type="submission" date="2015-02" db="EMBL/GenBank/DDBJ databases">
        <title>The complete genome of Sphingomonas hengshuiensis sp. WHSC-8 isolated from soil of Hengshui Lake.</title>
        <authorList>
            <person name="Wei S."/>
            <person name="Guo J."/>
            <person name="Su C."/>
            <person name="Wu R."/>
            <person name="Zhang Z."/>
            <person name="Liang K."/>
            <person name="Li H."/>
            <person name="Wang T."/>
            <person name="Liu H."/>
            <person name="Zhang C."/>
            <person name="Li Z."/>
            <person name="Wang Q."/>
            <person name="Meng J."/>
        </authorList>
    </citation>
    <scope>NUCLEOTIDE SEQUENCE [LARGE SCALE GENOMIC DNA]</scope>
    <source>
        <strain evidence="2 3">WHSC-8</strain>
    </source>
</reference>
<evidence type="ECO:0000259" key="1">
    <source>
        <dbReference type="Pfam" id="PF04765"/>
    </source>
</evidence>
<evidence type="ECO:0000313" key="3">
    <source>
        <dbReference type="Proteomes" id="UP000032300"/>
    </source>
</evidence>
<keyword evidence="3" id="KW-1185">Reference proteome</keyword>
<reference evidence="2 3" key="1">
    <citation type="journal article" date="2015" name="Int. J. Syst. Evol. Microbiol.">
        <title>Sphingomonas hengshuiensis sp. nov., isolated from lake wetland.</title>
        <authorList>
            <person name="Wei S."/>
            <person name="Wang T."/>
            <person name="Liu H."/>
            <person name="Zhang C."/>
            <person name="Guo J."/>
            <person name="Wang Q."/>
            <person name="Liang K."/>
            <person name="Zhang Z."/>
        </authorList>
    </citation>
    <scope>NUCLEOTIDE SEQUENCE [LARGE SCALE GENOMIC DNA]</scope>
    <source>
        <strain evidence="2 3">WHSC-8</strain>
    </source>
</reference>
<name>A0A7U4LGU9_9SPHN</name>
<accession>A0A7U4LGU9</accession>
<gene>
    <name evidence="2" type="ORF">TS85_21975</name>
</gene>
<dbReference type="KEGG" id="sphi:TS85_21975"/>